<accession>A0ABX6NZE2</accession>
<evidence type="ECO:0000256" key="1">
    <source>
        <dbReference type="SAM" id="Phobius"/>
    </source>
</evidence>
<keyword evidence="2" id="KW-0614">Plasmid</keyword>
<protein>
    <submittedName>
        <fullName evidence="2">Uncharacterized protein</fullName>
    </submittedName>
</protein>
<geneLocation type="plasmid" evidence="3">
    <name>paeme5</name>
</geneLocation>
<dbReference type="RefSeq" id="WP_171270022.1">
    <property type="nucleotide sequence ID" value="NZ_CP038446.1"/>
</dbReference>
<feature type="transmembrane region" description="Helical" evidence="1">
    <location>
        <begin position="49"/>
        <end position="67"/>
    </location>
</feature>
<reference evidence="2 3" key="1">
    <citation type="submission" date="2019-03" db="EMBL/GenBank/DDBJ databases">
        <title>Novel transposon Tn6433 accelerates the dissemination of tet(E) in Aeromonas from aerobic biofilm under oxytetracycline stress.</title>
        <authorList>
            <person name="Shi Y."/>
            <person name="Tian Z."/>
            <person name="Zhang Y."/>
            <person name="Zhang H."/>
            <person name="Yang M."/>
        </authorList>
    </citation>
    <scope>NUCLEOTIDE SEQUENCE [LARGE SCALE GENOMIC DNA]</scope>
    <source>
        <strain evidence="2 3">R50-22</strain>
        <plasmid evidence="3">paeme5</plasmid>
    </source>
</reference>
<evidence type="ECO:0000313" key="2">
    <source>
        <dbReference type="EMBL" id="QJT41256.1"/>
    </source>
</evidence>
<sequence>MLEEHYSATLRWLKWVYPFIIAAQFILVLFLVIYAGWEFSVETLSPLSEFGFCALVSVTWPMFLAPVNRSQAPTMTESELILCARYMQCNSHIEQEELAARLYAHSRVIQCQMLNEQQLKKSHFFTWLYLRVF</sequence>
<gene>
    <name evidence="2" type="ORF">E4188_22420</name>
</gene>
<dbReference type="Proteomes" id="UP000502657">
    <property type="component" value="Plasmid pAeme5"/>
</dbReference>
<feature type="transmembrane region" description="Helical" evidence="1">
    <location>
        <begin position="12"/>
        <end position="37"/>
    </location>
</feature>
<evidence type="ECO:0000313" key="3">
    <source>
        <dbReference type="Proteomes" id="UP000502657"/>
    </source>
</evidence>
<keyword evidence="1" id="KW-0472">Membrane</keyword>
<keyword evidence="1" id="KW-0812">Transmembrane</keyword>
<name>A0ABX6NZE2_AERME</name>
<dbReference type="EMBL" id="CP038449">
    <property type="protein sequence ID" value="QJT41256.1"/>
    <property type="molecule type" value="Genomic_DNA"/>
</dbReference>
<organism evidence="2 3">
    <name type="scientific">Aeromonas media</name>
    <dbReference type="NCBI Taxonomy" id="651"/>
    <lineage>
        <taxon>Bacteria</taxon>
        <taxon>Pseudomonadati</taxon>
        <taxon>Pseudomonadota</taxon>
        <taxon>Gammaproteobacteria</taxon>
        <taxon>Aeromonadales</taxon>
        <taxon>Aeromonadaceae</taxon>
        <taxon>Aeromonas</taxon>
    </lineage>
</organism>
<proteinExistence type="predicted"/>
<keyword evidence="3" id="KW-1185">Reference proteome</keyword>
<keyword evidence="1" id="KW-1133">Transmembrane helix</keyword>